<name>A0A9D4RWN1_DREPO</name>
<reference evidence="2" key="2">
    <citation type="submission" date="2020-11" db="EMBL/GenBank/DDBJ databases">
        <authorList>
            <person name="McCartney M.A."/>
            <person name="Auch B."/>
            <person name="Kono T."/>
            <person name="Mallez S."/>
            <person name="Becker A."/>
            <person name="Gohl D.M."/>
            <person name="Silverstein K.A.T."/>
            <person name="Koren S."/>
            <person name="Bechman K.B."/>
            <person name="Herman A."/>
            <person name="Abrahante J.E."/>
            <person name="Garbe J."/>
        </authorList>
    </citation>
    <scope>NUCLEOTIDE SEQUENCE</scope>
    <source>
        <strain evidence="2">Duluth1</strain>
        <tissue evidence="2">Whole animal</tissue>
    </source>
</reference>
<reference evidence="2" key="1">
    <citation type="journal article" date="2019" name="bioRxiv">
        <title>The Genome of the Zebra Mussel, Dreissena polymorpha: A Resource for Invasive Species Research.</title>
        <authorList>
            <person name="McCartney M.A."/>
            <person name="Auch B."/>
            <person name="Kono T."/>
            <person name="Mallez S."/>
            <person name="Zhang Y."/>
            <person name="Obille A."/>
            <person name="Becker A."/>
            <person name="Abrahante J.E."/>
            <person name="Garbe J."/>
            <person name="Badalamenti J.P."/>
            <person name="Herman A."/>
            <person name="Mangelson H."/>
            <person name="Liachko I."/>
            <person name="Sullivan S."/>
            <person name="Sone E.D."/>
            <person name="Koren S."/>
            <person name="Silverstein K.A.T."/>
            <person name="Beckman K.B."/>
            <person name="Gohl D.M."/>
        </authorList>
    </citation>
    <scope>NUCLEOTIDE SEQUENCE</scope>
    <source>
        <strain evidence="2">Duluth1</strain>
        <tissue evidence="2">Whole animal</tissue>
    </source>
</reference>
<protein>
    <submittedName>
        <fullName evidence="2">Uncharacterized protein</fullName>
    </submittedName>
</protein>
<comment type="caution">
    <text evidence="2">The sequence shown here is derived from an EMBL/GenBank/DDBJ whole genome shotgun (WGS) entry which is preliminary data.</text>
</comment>
<dbReference type="EMBL" id="JAIWYP010000001">
    <property type="protein sequence ID" value="KAH3881327.1"/>
    <property type="molecule type" value="Genomic_DNA"/>
</dbReference>
<evidence type="ECO:0000313" key="2">
    <source>
        <dbReference type="EMBL" id="KAH3881327.1"/>
    </source>
</evidence>
<accession>A0A9D4RWN1</accession>
<dbReference type="AlphaFoldDB" id="A0A9D4RWN1"/>
<gene>
    <name evidence="2" type="ORF">DPMN_005252</name>
</gene>
<feature type="compositionally biased region" description="Polar residues" evidence="1">
    <location>
        <begin position="1"/>
        <end position="21"/>
    </location>
</feature>
<dbReference type="Proteomes" id="UP000828390">
    <property type="component" value="Unassembled WGS sequence"/>
</dbReference>
<evidence type="ECO:0000313" key="3">
    <source>
        <dbReference type="Proteomes" id="UP000828390"/>
    </source>
</evidence>
<sequence length="63" mass="7230">MHTAVTSTTTHYNQTPCSLLQNDHRPEADDESSSILKEEMDEAMRSLKAKKISWSEQSPFRAY</sequence>
<proteinExistence type="predicted"/>
<evidence type="ECO:0000256" key="1">
    <source>
        <dbReference type="SAM" id="MobiDB-lite"/>
    </source>
</evidence>
<feature type="region of interest" description="Disordered" evidence="1">
    <location>
        <begin position="1"/>
        <end position="40"/>
    </location>
</feature>
<organism evidence="2 3">
    <name type="scientific">Dreissena polymorpha</name>
    <name type="common">Zebra mussel</name>
    <name type="synonym">Mytilus polymorpha</name>
    <dbReference type="NCBI Taxonomy" id="45954"/>
    <lineage>
        <taxon>Eukaryota</taxon>
        <taxon>Metazoa</taxon>
        <taxon>Spiralia</taxon>
        <taxon>Lophotrochozoa</taxon>
        <taxon>Mollusca</taxon>
        <taxon>Bivalvia</taxon>
        <taxon>Autobranchia</taxon>
        <taxon>Heteroconchia</taxon>
        <taxon>Euheterodonta</taxon>
        <taxon>Imparidentia</taxon>
        <taxon>Neoheterodontei</taxon>
        <taxon>Myida</taxon>
        <taxon>Dreissenoidea</taxon>
        <taxon>Dreissenidae</taxon>
        <taxon>Dreissena</taxon>
    </lineage>
</organism>
<keyword evidence="3" id="KW-1185">Reference proteome</keyword>